<reference evidence="2 3" key="1">
    <citation type="submission" date="2021-12" db="EMBL/GenBank/DDBJ databases">
        <title>Discovery of the Pendulisporaceae a myxobacterial family with distinct sporulation behavior and unique specialized metabolism.</title>
        <authorList>
            <person name="Garcia R."/>
            <person name="Popoff A."/>
            <person name="Bader C.D."/>
            <person name="Loehr J."/>
            <person name="Walesch S."/>
            <person name="Walt C."/>
            <person name="Boldt J."/>
            <person name="Bunk B."/>
            <person name="Haeckl F.J.F.P.J."/>
            <person name="Gunesch A.P."/>
            <person name="Birkelbach J."/>
            <person name="Nuebel U."/>
            <person name="Pietschmann T."/>
            <person name="Bach T."/>
            <person name="Mueller R."/>
        </authorList>
    </citation>
    <scope>NUCLEOTIDE SEQUENCE [LARGE SCALE GENOMIC DNA]</scope>
    <source>
        <strain evidence="2 3">MSr11954</strain>
    </source>
</reference>
<dbReference type="InterPro" id="IPR050700">
    <property type="entry name" value="YIM1/Zinc_Alcohol_DH_Fams"/>
</dbReference>
<keyword evidence="3" id="KW-1185">Reference proteome</keyword>
<dbReference type="RefSeq" id="WP_394822466.1">
    <property type="nucleotide sequence ID" value="NZ_CP089984.1"/>
</dbReference>
<evidence type="ECO:0000313" key="2">
    <source>
        <dbReference type="EMBL" id="WXB12847.1"/>
    </source>
</evidence>
<evidence type="ECO:0000259" key="1">
    <source>
        <dbReference type="SMART" id="SM00829"/>
    </source>
</evidence>
<feature type="domain" description="Enoyl reductase (ER)" evidence="1">
    <location>
        <begin position="10"/>
        <end position="314"/>
    </location>
</feature>
<dbReference type="PANTHER" id="PTHR11695">
    <property type="entry name" value="ALCOHOL DEHYDROGENASE RELATED"/>
    <property type="match status" value="1"/>
</dbReference>
<dbReference type="InterPro" id="IPR020843">
    <property type="entry name" value="ER"/>
</dbReference>
<accession>A0ABZ2LPL6</accession>
<dbReference type="CDD" id="cd08267">
    <property type="entry name" value="MDR1"/>
    <property type="match status" value="1"/>
</dbReference>
<name>A0ABZ2LPL6_9BACT</name>
<dbReference type="Proteomes" id="UP001370348">
    <property type="component" value="Chromosome"/>
</dbReference>
<dbReference type="InterPro" id="IPR011032">
    <property type="entry name" value="GroES-like_sf"/>
</dbReference>
<protein>
    <submittedName>
        <fullName evidence="2">NAD(P)-dependent alcohol dehydrogenase</fullName>
    </submittedName>
</protein>
<dbReference type="Pfam" id="PF08240">
    <property type="entry name" value="ADH_N"/>
    <property type="match status" value="1"/>
</dbReference>
<sequence>MRAVVYRSYGPPSVLSLENVDDAHERSAPGRGELRVRVFAASLNPKDVLVRKGKYKLFTGHRFPKGLGYDYAGEVVACGRSAGFFANKDRVFGMIQTWDGGTCAEYITVRAEECARIPDSLGWEEAAAIPLAAQTALQALRDVAKVRLGTRVLIHGASGGVGTFAIQIAKALGAHVTAVSSSPNHDLCRTLGADETIDYQTSSPFAAARGYDTIFDVFGNRTFTEARRALHGRGTYVTTVPSRRTFLDIAKTLGAPQRARLVKVRSKGSDLAYLAMLAEQGRLRSIIHRVFDLHDVQAASTQIETKRTRGKVVLRIREMPSDRSAGTISAAQSP</sequence>
<evidence type="ECO:0000313" key="3">
    <source>
        <dbReference type="Proteomes" id="UP001370348"/>
    </source>
</evidence>
<dbReference type="PANTHER" id="PTHR11695:SF294">
    <property type="entry name" value="RETICULON-4-INTERACTING PROTEIN 1, MITOCHONDRIAL"/>
    <property type="match status" value="1"/>
</dbReference>
<dbReference type="EMBL" id="CP089984">
    <property type="protein sequence ID" value="WXB12847.1"/>
    <property type="molecule type" value="Genomic_DNA"/>
</dbReference>
<dbReference type="Pfam" id="PF13602">
    <property type="entry name" value="ADH_zinc_N_2"/>
    <property type="match status" value="1"/>
</dbReference>
<dbReference type="Gene3D" id="3.90.180.10">
    <property type="entry name" value="Medium-chain alcohol dehydrogenases, catalytic domain"/>
    <property type="match status" value="1"/>
</dbReference>
<dbReference type="InterPro" id="IPR013154">
    <property type="entry name" value="ADH-like_N"/>
</dbReference>
<dbReference type="InterPro" id="IPR036291">
    <property type="entry name" value="NAD(P)-bd_dom_sf"/>
</dbReference>
<dbReference type="SUPFAM" id="SSF51735">
    <property type="entry name" value="NAD(P)-binding Rossmann-fold domains"/>
    <property type="match status" value="1"/>
</dbReference>
<dbReference type="SUPFAM" id="SSF50129">
    <property type="entry name" value="GroES-like"/>
    <property type="match status" value="1"/>
</dbReference>
<gene>
    <name evidence="2" type="ORF">LZC94_33970</name>
</gene>
<dbReference type="SMART" id="SM00829">
    <property type="entry name" value="PKS_ER"/>
    <property type="match status" value="1"/>
</dbReference>
<proteinExistence type="predicted"/>
<organism evidence="2 3">
    <name type="scientific">Pendulispora albinea</name>
    <dbReference type="NCBI Taxonomy" id="2741071"/>
    <lineage>
        <taxon>Bacteria</taxon>
        <taxon>Pseudomonadati</taxon>
        <taxon>Myxococcota</taxon>
        <taxon>Myxococcia</taxon>
        <taxon>Myxococcales</taxon>
        <taxon>Sorangiineae</taxon>
        <taxon>Pendulisporaceae</taxon>
        <taxon>Pendulispora</taxon>
    </lineage>
</organism>
<dbReference type="Gene3D" id="3.40.50.720">
    <property type="entry name" value="NAD(P)-binding Rossmann-like Domain"/>
    <property type="match status" value="1"/>
</dbReference>